<evidence type="ECO:0000313" key="5">
    <source>
        <dbReference type="Proteomes" id="UP001162834"/>
    </source>
</evidence>
<evidence type="ECO:0008006" key="6">
    <source>
        <dbReference type="Google" id="ProtNLM"/>
    </source>
</evidence>
<gene>
    <name evidence="4" type="ORF">DSM104329_02576</name>
</gene>
<accession>A0A9E6XXF6</accession>
<sequence>MSRFLIALLAAAAALAAAAPAGAAEPDGPCIPEQPDGPVCHFELGRVVYITDGDTIDVDLLDDDTTSPIRVRLTGVNAMEQTVYSHNRIKRRGECHALEATQRLDQLIDGSLGIVRLAAQDPNSHSGARIRRSVGVMIDGRWEDAGRILLAEGHALFLANNTEWAWNRTYGQLAQQAANAGVGLWNTEYCAGGPAAAVRLWVHWDQTDGSPTGDEWVRIKNVDTAPVWLDGWYVRDSALRRFVFPPGTIVPPGGSVRLRVGAAPAPDLSWNLAGNIFDNATFDERAISDGAYLFDHDGDLRAWQMYPCREACTDPDQGAFDIEPQPYGRETISLRNTRDTPVDLEGYALSVGTRAAYPFPGNSVVGPGETMLVRVGGSPGTDTRLEKHWPRGDSLLRNAGGTAVLKTFDEIRLGCTAWGTGRC</sequence>
<evidence type="ECO:0000259" key="2">
    <source>
        <dbReference type="PROSITE" id="PS50830"/>
    </source>
</evidence>
<dbReference type="SUPFAM" id="SSF50199">
    <property type="entry name" value="Staphylococcal nuclease"/>
    <property type="match status" value="1"/>
</dbReference>
<dbReference type="PROSITE" id="PS50830">
    <property type="entry name" value="TNASE_3"/>
    <property type="match status" value="1"/>
</dbReference>
<reference evidence="4" key="1">
    <citation type="journal article" date="2022" name="Int. J. Syst. Evol. Microbiol.">
        <title>Pseudomonas aegrilactucae sp. nov. and Pseudomonas morbosilactucae sp. nov., pathogens causing bacterial rot of lettuce in Japan.</title>
        <authorList>
            <person name="Sawada H."/>
            <person name="Fujikawa T."/>
            <person name="Satou M."/>
        </authorList>
    </citation>
    <scope>NUCLEOTIDE SEQUENCE</scope>
    <source>
        <strain evidence="4">0166_1</strain>
    </source>
</reference>
<dbReference type="Gene3D" id="2.40.50.90">
    <property type="match status" value="1"/>
</dbReference>
<evidence type="ECO:0000313" key="4">
    <source>
        <dbReference type="EMBL" id="UGS36176.1"/>
    </source>
</evidence>
<dbReference type="RefSeq" id="WP_259315852.1">
    <property type="nucleotide sequence ID" value="NZ_CP087164.1"/>
</dbReference>
<dbReference type="InterPro" id="IPR001322">
    <property type="entry name" value="Lamin_tail_dom"/>
</dbReference>
<dbReference type="Pfam" id="PF00932">
    <property type="entry name" value="LTD"/>
    <property type="match status" value="1"/>
</dbReference>
<proteinExistence type="predicted"/>
<dbReference type="InterPro" id="IPR016071">
    <property type="entry name" value="Staphylococal_nuclease_OB-fold"/>
</dbReference>
<dbReference type="InterPro" id="IPR035437">
    <property type="entry name" value="SNase_OB-fold_sf"/>
</dbReference>
<dbReference type="EMBL" id="CP087164">
    <property type="protein sequence ID" value="UGS36176.1"/>
    <property type="molecule type" value="Genomic_DNA"/>
</dbReference>
<keyword evidence="1" id="KW-0732">Signal</keyword>
<dbReference type="Proteomes" id="UP001162834">
    <property type="component" value="Chromosome"/>
</dbReference>
<keyword evidence="5" id="KW-1185">Reference proteome</keyword>
<feature type="domain" description="TNase-like" evidence="2">
    <location>
        <begin position="41"/>
        <end position="187"/>
    </location>
</feature>
<dbReference type="Gene3D" id="2.60.40.1260">
    <property type="entry name" value="Lamin Tail domain"/>
    <property type="match status" value="2"/>
</dbReference>
<dbReference type="SUPFAM" id="SSF74853">
    <property type="entry name" value="Lamin A/C globular tail domain"/>
    <property type="match status" value="2"/>
</dbReference>
<dbReference type="InterPro" id="IPR036415">
    <property type="entry name" value="Lamin_tail_dom_sf"/>
</dbReference>
<dbReference type="SMART" id="SM00318">
    <property type="entry name" value="SNc"/>
    <property type="match status" value="1"/>
</dbReference>
<evidence type="ECO:0000259" key="3">
    <source>
        <dbReference type="PROSITE" id="PS51841"/>
    </source>
</evidence>
<name>A0A9E6XXF6_9ACTN</name>
<protein>
    <recommendedName>
        <fullName evidence="6">Nuclease</fullName>
    </recommendedName>
</protein>
<dbReference type="KEGG" id="sbae:DSM104329_02576"/>
<evidence type="ECO:0000256" key="1">
    <source>
        <dbReference type="SAM" id="SignalP"/>
    </source>
</evidence>
<organism evidence="4 5">
    <name type="scientific">Capillimicrobium parvum</name>
    <dbReference type="NCBI Taxonomy" id="2884022"/>
    <lineage>
        <taxon>Bacteria</taxon>
        <taxon>Bacillati</taxon>
        <taxon>Actinomycetota</taxon>
        <taxon>Thermoleophilia</taxon>
        <taxon>Solirubrobacterales</taxon>
        <taxon>Capillimicrobiaceae</taxon>
        <taxon>Capillimicrobium</taxon>
    </lineage>
</organism>
<feature type="chain" id="PRO_5039661424" description="Nuclease" evidence="1">
    <location>
        <begin position="24"/>
        <end position="423"/>
    </location>
</feature>
<dbReference type="AlphaFoldDB" id="A0A9E6XXF6"/>
<dbReference type="PROSITE" id="PS51841">
    <property type="entry name" value="LTD"/>
    <property type="match status" value="1"/>
</dbReference>
<feature type="domain" description="LTD" evidence="3">
    <location>
        <begin position="194"/>
        <end position="308"/>
    </location>
</feature>
<feature type="signal peptide" evidence="1">
    <location>
        <begin position="1"/>
        <end position="23"/>
    </location>
</feature>